<accession>A0ABT5FCG7</accession>
<name>A0ABT5FCG7_9GAMM</name>
<protein>
    <submittedName>
        <fullName evidence="1">Uncharacterized protein</fullName>
    </submittedName>
</protein>
<evidence type="ECO:0000313" key="2">
    <source>
        <dbReference type="Proteomes" id="UP001528411"/>
    </source>
</evidence>
<reference evidence="1 2" key="1">
    <citation type="submission" date="2023-01" db="EMBL/GenBank/DDBJ databases">
        <title>Psychrosphaera sp. nov., isolated from marine algae.</title>
        <authorList>
            <person name="Bayburt H."/>
            <person name="Choi B.J."/>
            <person name="Kim J.M."/>
            <person name="Choi D.G."/>
            <person name="Jeon C.O."/>
        </authorList>
    </citation>
    <scope>NUCLEOTIDE SEQUENCE [LARGE SCALE GENOMIC DNA]</scope>
    <source>
        <strain evidence="1 2">G1-22</strain>
    </source>
</reference>
<dbReference type="Proteomes" id="UP001528411">
    <property type="component" value="Unassembled WGS sequence"/>
</dbReference>
<keyword evidence="2" id="KW-1185">Reference proteome</keyword>
<dbReference type="EMBL" id="JAQOMS010000002">
    <property type="protein sequence ID" value="MDC2889227.1"/>
    <property type="molecule type" value="Genomic_DNA"/>
</dbReference>
<dbReference type="RefSeq" id="WP_272180710.1">
    <property type="nucleotide sequence ID" value="NZ_JAQOMS010000002.1"/>
</dbReference>
<sequence length="90" mass="9655">MPASSVITPVDIAKAASDDLDTQSSIAVNIARLLQTLDNDGNPDNGIEIEQDLVADSAIDFSLQQVAFETAFISVLPEKTSSRQRPQLLI</sequence>
<comment type="caution">
    <text evidence="1">The sequence shown here is derived from an EMBL/GenBank/DDBJ whole genome shotgun (WGS) entry which is preliminary data.</text>
</comment>
<evidence type="ECO:0000313" key="1">
    <source>
        <dbReference type="EMBL" id="MDC2889227.1"/>
    </source>
</evidence>
<organism evidence="1 2">
    <name type="scientific">Psychrosphaera algicola</name>
    <dbReference type="NCBI Taxonomy" id="3023714"/>
    <lineage>
        <taxon>Bacteria</taxon>
        <taxon>Pseudomonadati</taxon>
        <taxon>Pseudomonadota</taxon>
        <taxon>Gammaproteobacteria</taxon>
        <taxon>Alteromonadales</taxon>
        <taxon>Pseudoalteromonadaceae</taxon>
        <taxon>Psychrosphaera</taxon>
    </lineage>
</organism>
<gene>
    <name evidence="1" type="ORF">PN838_11180</name>
</gene>
<proteinExistence type="predicted"/>